<reference evidence="4" key="2">
    <citation type="journal article" date="2021" name="Microbiome">
        <title>Successional dynamics and alternative stable states in a saline activated sludge microbial community over 9 years.</title>
        <authorList>
            <person name="Wang Y."/>
            <person name="Ye J."/>
            <person name="Ju F."/>
            <person name="Liu L."/>
            <person name="Boyd J.A."/>
            <person name="Deng Y."/>
            <person name="Parks D.H."/>
            <person name="Jiang X."/>
            <person name="Yin X."/>
            <person name="Woodcroft B.J."/>
            <person name="Tyson G.W."/>
            <person name="Hugenholtz P."/>
            <person name="Polz M.F."/>
            <person name="Zhang T."/>
        </authorList>
    </citation>
    <scope>NUCLEOTIDE SEQUENCE</scope>
    <source>
        <strain evidence="4">HKST-UBA02</strain>
    </source>
</reference>
<name>A0A956N955_UNCEI</name>
<dbReference type="Gene3D" id="3.30.70.2450">
    <property type="match status" value="1"/>
</dbReference>
<evidence type="ECO:0000259" key="3">
    <source>
        <dbReference type="Pfam" id="PF01494"/>
    </source>
</evidence>
<dbReference type="Pfam" id="PF01494">
    <property type="entry name" value="FAD_binding_3"/>
    <property type="match status" value="1"/>
</dbReference>
<dbReference type="AlphaFoldDB" id="A0A956N955"/>
<dbReference type="PRINTS" id="PR00420">
    <property type="entry name" value="RNGMNOXGNASE"/>
</dbReference>
<keyword evidence="4" id="KW-0503">Monooxygenase</keyword>
<proteinExistence type="predicted"/>
<dbReference type="PANTHER" id="PTHR43476:SF4">
    <property type="entry name" value="BLR0106 PROTEIN"/>
    <property type="match status" value="1"/>
</dbReference>
<dbReference type="GO" id="GO:0071949">
    <property type="term" value="F:FAD binding"/>
    <property type="evidence" value="ECO:0007669"/>
    <property type="project" value="InterPro"/>
</dbReference>
<protein>
    <submittedName>
        <fullName evidence="4">FAD-dependent monooxygenase</fullName>
    </submittedName>
</protein>
<accession>A0A956N955</accession>
<dbReference type="InterPro" id="IPR050631">
    <property type="entry name" value="PheA/TfdB_FAD_monoxygenase"/>
</dbReference>
<dbReference type="GO" id="GO:0004497">
    <property type="term" value="F:monooxygenase activity"/>
    <property type="evidence" value="ECO:0007669"/>
    <property type="project" value="UniProtKB-KW"/>
</dbReference>
<sequence>MFGSHKTEVLVAGAGPVGLFAAIALQERGVRVAIYDQDSRMASRSYALALHPSSLAMLDEIGLAQRLISLGTKVETIGFYEGRNREVELDYRKLEGSFPFLLVVPQNVLEHVLHDRLLQQKVKTTWNHRVQTVKEYGDHLEAEVHKLDQVTLGYPVSVAEAVITKTVHASASFLVGADGYSSQVRNILGHDYDLLGEIGTFFVAEFECDREPDPEVRIVLEEGSTNVFWPIAGRRVRWGFQIDPEDSSSEPVDSRLDSYLRKRAPWFLARPERIFWSTEIQFERRLTRRFGQGRMWLLGDAAHLTSPVGVQSVNVGLREAHDLSVLLANIVLTQASVDSLGAFETARQAEWRRLLGLSGAPKVLDSTTPWVAERVDRFVSCIPASGTALDRLLAQLGLELPAEEHESVDA</sequence>
<gene>
    <name evidence="4" type="ORF">KDA27_02360</name>
</gene>
<dbReference type="SUPFAM" id="SSF51905">
    <property type="entry name" value="FAD/NAD(P)-binding domain"/>
    <property type="match status" value="1"/>
</dbReference>
<dbReference type="EMBL" id="JAGQHS010000006">
    <property type="protein sequence ID" value="MCA9754618.1"/>
    <property type="molecule type" value="Genomic_DNA"/>
</dbReference>
<dbReference type="Proteomes" id="UP000739538">
    <property type="component" value="Unassembled WGS sequence"/>
</dbReference>
<evidence type="ECO:0000313" key="4">
    <source>
        <dbReference type="EMBL" id="MCA9754618.1"/>
    </source>
</evidence>
<evidence type="ECO:0000256" key="1">
    <source>
        <dbReference type="ARBA" id="ARBA00023002"/>
    </source>
</evidence>
<feature type="domain" description="FAD-binding" evidence="3">
    <location>
        <begin position="6"/>
        <end position="350"/>
    </location>
</feature>
<dbReference type="PANTHER" id="PTHR43476">
    <property type="entry name" value="3-(3-HYDROXY-PHENYL)PROPIONATE/3-HYDROXYCINNAMIC ACID HYDROXYLASE"/>
    <property type="match status" value="1"/>
</dbReference>
<organism evidence="4 5">
    <name type="scientific">Eiseniibacteriota bacterium</name>
    <dbReference type="NCBI Taxonomy" id="2212470"/>
    <lineage>
        <taxon>Bacteria</taxon>
        <taxon>Candidatus Eiseniibacteriota</taxon>
    </lineage>
</organism>
<evidence type="ECO:0000313" key="5">
    <source>
        <dbReference type="Proteomes" id="UP000739538"/>
    </source>
</evidence>
<dbReference type="Gene3D" id="3.50.50.60">
    <property type="entry name" value="FAD/NAD(P)-binding domain"/>
    <property type="match status" value="1"/>
</dbReference>
<dbReference type="InterPro" id="IPR036188">
    <property type="entry name" value="FAD/NAD-bd_sf"/>
</dbReference>
<comment type="caution">
    <text evidence="4">The sequence shown here is derived from an EMBL/GenBank/DDBJ whole genome shotgun (WGS) entry which is preliminary data.</text>
</comment>
<reference evidence="4" key="1">
    <citation type="submission" date="2020-04" db="EMBL/GenBank/DDBJ databases">
        <authorList>
            <person name="Zhang T."/>
        </authorList>
    </citation>
    <scope>NUCLEOTIDE SEQUENCE</scope>
    <source>
        <strain evidence="4">HKST-UBA02</strain>
    </source>
</reference>
<evidence type="ECO:0000256" key="2">
    <source>
        <dbReference type="ARBA" id="ARBA00023027"/>
    </source>
</evidence>
<keyword evidence="1" id="KW-0560">Oxidoreductase</keyword>
<dbReference type="InterPro" id="IPR002938">
    <property type="entry name" value="FAD-bd"/>
</dbReference>
<keyword evidence="2" id="KW-0520">NAD</keyword>